<dbReference type="GO" id="GO:0046872">
    <property type="term" value="F:metal ion binding"/>
    <property type="evidence" value="ECO:0007669"/>
    <property type="project" value="UniProtKB-KW"/>
</dbReference>
<feature type="compositionally biased region" description="Acidic residues" evidence="7">
    <location>
        <begin position="769"/>
        <end position="784"/>
    </location>
</feature>
<keyword evidence="4" id="KW-0378">Hydrolase</keyword>
<feature type="region of interest" description="Disordered" evidence="7">
    <location>
        <begin position="250"/>
        <end position="269"/>
    </location>
</feature>
<evidence type="ECO:0000256" key="6">
    <source>
        <dbReference type="ARBA" id="ARBA00023049"/>
    </source>
</evidence>
<dbReference type="InterPro" id="IPR050626">
    <property type="entry name" value="Peptidase_M16"/>
</dbReference>
<evidence type="ECO:0000256" key="4">
    <source>
        <dbReference type="ARBA" id="ARBA00022801"/>
    </source>
</evidence>
<evidence type="ECO:0000256" key="1">
    <source>
        <dbReference type="ARBA" id="ARBA00007261"/>
    </source>
</evidence>
<dbReference type="GO" id="GO:0006508">
    <property type="term" value="P:proteolysis"/>
    <property type="evidence" value="ECO:0007669"/>
    <property type="project" value="UniProtKB-KW"/>
</dbReference>
<feature type="compositionally biased region" description="Polar residues" evidence="7">
    <location>
        <begin position="166"/>
        <end position="184"/>
    </location>
</feature>
<dbReference type="SUPFAM" id="SSF63411">
    <property type="entry name" value="LuxS/MPP-like metallohydrolase"/>
    <property type="match status" value="3"/>
</dbReference>
<dbReference type="Gene3D" id="3.30.830.10">
    <property type="entry name" value="Metalloenzyme, LuxS/M16 peptidase-like"/>
    <property type="match status" value="3"/>
</dbReference>
<name>A0A1I8JHW5_9PLAT</name>
<evidence type="ECO:0000259" key="9">
    <source>
        <dbReference type="Pfam" id="PF05193"/>
    </source>
</evidence>
<keyword evidence="2" id="KW-0645">Protease</keyword>
<evidence type="ECO:0000259" key="10">
    <source>
        <dbReference type="Pfam" id="PF16187"/>
    </source>
</evidence>
<dbReference type="WBParaSite" id="maker-uti_cns_0047951-snap-gene-0.2-mRNA-1">
    <property type="protein sequence ID" value="maker-uti_cns_0047951-snap-gene-0.2-mRNA-1"/>
    <property type="gene ID" value="maker-uti_cns_0047951-snap-gene-0.2"/>
</dbReference>
<dbReference type="InterPro" id="IPR032632">
    <property type="entry name" value="Peptidase_M16_M"/>
</dbReference>
<dbReference type="GO" id="GO:0008237">
    <property type="term" value="F:metallopeptidase activity"/>
    <property type="evidence" value="ECO:0007669"/>
    <property type="project" value="UniProtKB-KW"/>
</dbReference>
<dbReference type="InterPro" id="IPR011249">
    <property type="entry name" value="Metalloenz_LuxS/M16"/>
</dbReference>
<evidence type="ECO:0000313" key="11">
    <source>
        <dbReference type="Proteomes" id="UP000095280"/>
    </source>
</evidence>
<feature type="compositionally biased region" description="Acidic residues" evidence="7">
    <location>
        <begin position="791"/>
        <end position="810"/>
    </location>
</feature>
<dbReference type="Proteomes" id="UP000095280">
    <property type="component" value="Unplaced"/>
</dbReference>
<dbReference type="PANTHER" id="PTHR43690:SF18">
    <property type="entry name" value="INSULIN-DEGRADING ENZYME-RELATED"/>
    <property type="match status" value="1"/>
</dbReference>
<dbReference type="PANTHER" id="PTHR43690">
    <property type="entry name" value="NARDILYSIN"/>
    <property type="match status" value="1"/>
</dbReference>
<evidence type="ECO:0000256" key="7">
    <source>
        <dbReference type="SAM" id="MobiDB-lite"/>
    </source>
</evidence>
<feature type="region of interest" description="Disordered" evidence="7">
    <location>
        <begin position="375"/>
        <end position="461"/>
    </location>
</feature>
<feature type="compositionally biased region" description="Basic and acidic residues" evidence="7">
    <location>
        <begin position="814"/>
        <end position="829"/>
    </location>
</feature>
<sequence>MQLQIKIQRFNLQEQKAEYFLMCFLCMIFNYLKSGRNEFEGAWARTAGRTAGRVRGAGISRQEVDETQTACLSPPVGCLQRQQQHFLHRLWTLGLGSDDVACQLESWTAQKQASVRRIDLLFERIRQCPGLGVVQQDGLDHRLEQRRPLAVRQGLGLQDSPHETEGNPSKSTATRTADSAEASTPACQRLGIRSTTVFCVLTPRPTLAATLTSWSSWRWARSTVGRKRLDEIVEFDRDASAPTFFLTLSSSSSSASASSPPPASSSTPSSDLVFGVQVMRFSFFSRRRAFREPGILQVLLQPGLQRSRALPGGIFPARSVQSRGAGTRGGRCRVRIIGVVGRRVGRGHAAWAARAAGSPAAAGGRGRGGLATHLVMGGSGRHGHRHRCRAGLRRSRKTRTQKGCMKAKLTKSGSPFARIAPPPTPSGEARDKERRERERELRPREFQRDATGPQIINGNTKSELYEDGNSVRLADHPSVIQLAVHVVARLAVAPAPRGMHREQQDVLRRLRAVGLCTDGVPRQLKSSPAEGLARWSQPCAVVEAVLETASAELVAGRTRELNIVLQAVHPDPPLVPGNSNRFRSRMPIKPTKLIQSCSSAFGRQKIFDGADKALPKLKLNERCRMQEVENSSGVKVTLHVARRPPRRAAMRRCPLVCAVVRRCAPVRRCALLWRAAVRRCAPLRILLDNGLLVLLIHEPDDANLPTVKRRKSTVEPLDAMVEVSAILSADEDYDEDSGRRRRRRRRNKQNGDGENANSSMSNSGVEVTTSEDADNALDNEDDGPSDYNDQNQEETGEESNPDEDAQDSEVEAVANRERGDRDGLAEARRSQRVRTAKLSAAAVCVGSGNAQDDPDLPGLAHCLEHMVFMGSAKYPDENGFDAFVQECGGSSNAWTDAEQTLFYFSVRQQSLPDCLDRFAHLLGKPLLLESSLEREVQAVHSEFELACTNVDSQMNFFHNWLAGTGHPMGGFKSGNRFTLWEQPRERGIDVRQRLEAYWRRHYTAGNMRLAVQSRIGLDELEATVRESFACLQPGQPEPRSLAPPFANCDKFHGRVYKLLPAKDMDRLRLAWPGPPARLHDQPHRLLAICLAHEGPGSVLDCLRRAGLAAELWAGVRNRGLCDNPAASLFEVGVRLTPAGLRAWERIVRLIYAYIGLMGQRLNELARIYAERRRIWRTAFRFQEEDEPADSVEFASCNMHRLQPEMWLMGDRIVRRFNPEAIEDYRKRLRPRNCCILLTSRSYGPICDQVTDGPAVRFAEHRLSEATMADWELCVTNPDTEMLNACRLHLPLPNQFVSEQFNVPSPGEAYREMGLECVPEYPVRLLVGDPAVDRFGPLFYYKDRKFKTPRAVVRVSLDSPVICESLENSTLVHLWLYMFDFQLSKELYAAVEAYLWYEVLYVEPFSIRIRVEGYNDKL</sequence>
<dbReference type="Pfam" id="PF16187">
    <property type="entry name" value="Peptidase_M16_M"/>
    <property type="match status" value="1"/>
</dbReference>
<keyword evidence="11" id="KW-1185">Reference proteome</keyword>
<evidence type="ECO:0000259" key="8">
    <source>
        <dbReference type="Pfam" id="PF00675"/>
    </source>
</evidence>
<evidence type="ECO:0000256" key="3">
    <source>
        <dbReference type="ARBA" id="ARBA00022723"/>
    </source>
</evidence>
<proteinExistence type="inferred from homology"/>
<feature type="compositionally biased region" description="Polar residues" evidence="7">
    <location>
        <begin position="750"/>
        <end position="768"/>
    </location>
</feature>
<feature type="region of interest" description="Disordered" evidence="7">
    <location>
        <begin position="731"/>
        <end position="832"/>
    </location>
</feature>
<comment type="similarity">
    <text evidence="1">Belongs to the peptidase M16 family.</text>
</comment>
<feature type="domain" description="Peptidase M16 C-terminal" evidence="9">
    <location>
        <begin position="991"/>
        <end position="1158"/>
    </location>
</feature>
<feature type="compositionally biased region" description="Basic residues" evidence="7">
    <location>
        <begin position="381"/>
        <end position="400"/>
    </location>
</feature>
<accession>A0A1I8JHW5</accession>
<reference evidence="12" key="1">
    <citation type="submission" date="2016-11" db="UniProtKB">
        <authorList>
            <consortium name="WormBaseParasite"/>
        </authorList>
    </citation>
    <scope>IDENTIFICATION</scope>
</reference>
<dbReference type="InterPro" id="IPR007863">
    <property type="entry name" value="Peptidase_M16_C"/>
</dbReference>
<dbReference type="Pfam" id="PF05193">
    <property type="entry name" value="Peptidase_M16_C"/>
    <property type="match status" value="1"/>
</dbReference>
<keyword evidence="5" id="KW-0862">Zinc</keyword>
<keyword evidence="6" id="KW-0482">Metalloprotease</keyword>
<feature type="domain" description="Peptidase M16 N-terminal" evidence="8">
    <location>
        <begin position="834"/>
        <end position="944"/>
    </location>
</feature>
<organism evidence="11 12">
    <name type="scientific">Macrostomum lignano</name>
    <dbReference type="NCBI Taxonomy" id="282301"/>
    <lineage>
        <taxon>Eukaryota</taxon>
        <taxon>Metazoa</taxon>
        <taxon>Spiralia</taxon>
        <taxon>Lophotrochozoa</taxon>
        <taxon>Platyhelminthes</taxon>
        <taxon>Rhabditophora</taxon>
        <taxon>Macrostomorpha</taxon>
        <taxon>Macrostomida</taxon>
        <taxon>Macrostomidae</taxon>
        <taxon>Macrostomum</taxon>
    </lineage>
</organism>
<evidence type="ECO:0000313" key="12">
    <source>
        <dbReference type="WBParaSite" id="maker-uti_cns_0047951-snap-gene-0.2-mRNA-1"/>
    </source>
</evidence>
<feature type="compositionally biased region" description="Basic and acidic residues" evidence="7">
    <location>
        <begin position="428"/>
        <end position="448"/>
    </location>
</feature>
<keyword evidence="3" id="KW-0479">Metal-binding</keyword>
<protein>
    <submittedName>
        <fullName evidence="12">Peptidase_M16 domain-containing protein</fullName>
    </submittedName>
</protein>
<feature type="domain" description="Peptidase M16 middle/third" evidence="10">
    <location>
        <begin position="1179"/>
        <end position="1417"/>
    </location>
</feature>
<feature type="region of interest" description="Disordered" evidence="7">
    <location>
        <begin position="152"/>
        <end position="184"/>
    </location>
</feature>
<evidence type="ECO:0000256" key="5">
    <source>
        <dbReference type="ARBA" id="ARBA00022833"/>
    </source>
</evidence>
<evidence type="ECO:0000256" key="2">
    <source>
        <dbReference type="ARBA" id="ARBA00022670"/>
    </source>
</evidence>
<dbReference type="Pfam" id="PF00675">
    <property type="entry name" value="Peptidase_M16"/>
    <property type="match status" value="1"/>
</dbReference>
<feature type="compositionally biased region" description="Basic residues" evidence="7">
    <location>
        <begin position="739"/>
        <end position="748"/>
    </location>
</feature>
<dbReference type="InterPro" id="IPR011765">
    <property type="entry name" value="Pept_M16_N"/>
</dbReference>